<dbReference type="AlphaFoldDB" id="A0A1M2VSR8"/>
<organism evidence="2 3">
    <name type="scientific">Trametes pubescens</name>
    <name type="common">White-rot fungus</name>
    <dbReference type="NCBI Taxonomy" id="154538"/>
    <lineage>
        <taxon>Eukaryota</taxon>
        <taxon>Fungi</taxon>
        <taxon>Dikarya</taxon>
        <taxon>Basidiomycota</taxon>
        <taxon>Agaricomycotina</taxon>
        <taxon>Agaricomycetes</taxon>
        <taxon>Polyporales</taxon>
        <taxon>Polyporaceae</taxon>
        <taxon>Trametes</taxon>
    </lineage>
</organism>
<proteinExistence type="predicted"/>
<keyword evidence="1" id="KW-0812">Transmembrane</keyword>
<evidence type="ECO:0000313" key="3">
    <source>
        <dbReference type="Proteomes" id="UP000184267"/>
    </source>
</evidence>
<feature type="transmembrane region" description="Helical" evidence="1">
    <location>
        <begin position="12"/>
        <end position="35"/>
    </location>
</feature>
<accession>A0A1M2VSR8</accession>
<keyword evidence="1" id="KW-0472">Membrane</keyword>
<evidence type="ECO:0000313" key="2">
    <source>
        <dbReference type="EMBL" id="OJT10616.1"/>
    </source>
</evidence>
<gene>
    <name evidence="2" type="ORF">TRAPUB_12864</name>
</gene>
<reference evidence="2 3" key="1">
    <citation type="submission" date="2016-10" db="EMBL/GenBank/DDBJ databases">
        <title>Genome sequence of the basidiomycete white-rot fungus Trametes pubescens.</title>
        <authorList>
            <person name="Makela M.R."/>
            <person name="Granchi Z."/>
            <person name="Peng M."/>
            <person name="De Vries R.P."/>
            <person name="Grigoriev I."/>
            <person name="Riley R."/>
            <person name="Hilden K."/>
        </authorList>
    </citation>
    <scope>NUCLEOTIDE SEQUENCE [LARGE SCALE GENOMIC DNA]</scope>
    <source>
        <strain evidence="2 3">FBCC735</strain>
    </source>
</reference>
<evidence type="ECO:0000256" key="1">
    <source>
        <dbReference type="SAM" id="Phobius"/>
    </source>
</evidence>
<keyword evidence="1" id="KW-1133">Transmembrane helix</keyword>
<comment type="caution">
    <text evidence="2">The sequence shown here is derived from an EMBL/GenBank/DDBJ whole genome shotgun (WGS) entry which is preliminary data.</text>
</comment>
<dbReference type="EMBL" id="MNAD01000764">
    <property type="protein sequence ID" value="OJT10616.1"/>
    <property type="molecule type" value="Genomic_DNA"/>
</dbReference>
<dbReference type="Proteomes" id="UP000184267">
    <property type="component" value="Unassembled WGS sequence"/>
</dbReference>
<keyword evidence="3" id="KW-1185">Reference proteome</keyword>
<sequence length="76" mass="8170">MQGSIVSAIGRGINAIISAIAAVIETIVSAIVSVLRQQEAKPRHHNRIDWEARLRPQEGSGCHLLSPHAPERGDAL</sequence>
<protein>
    <submittedName>
        <fullName evidence="2">Uncharacterized protein</fullName>
    </submittedName>
</protein>
<name>A0A1M2VSR8_TRAPU</name>